<name>A0A1G2UV93_9BACT</name>
<protein>
    <submittedName>
        <fullName evidence="1">Uncharacterized protein</fullName>
    </submittedName>
</protein>
<dbReference type="Proteomes" id="UP000176558">
    <property type="component" value="Unassembled WGS sequence"/>
</dbReference>
<evidence type="ECO:0000313" key="1">
    <source>
        <dbReference type="EMBL" id="OHB13172.1"/>
    </source>
</evidence>
<proteinExistence type="predicted"/>
<gene>
    <name evidence="1" type="ORF">A3G99_00245</name>
</gene>
<evidence type="ECO:0000313" key="2">
    <source>
        <dbReference type="Proteomes" id="UP000176558"/>
    </source>
</evidence>
<dbReference type="AlphaFoldDB" id="A0A1G2UV93"/>
<dbReference type="EMBL" id="MHWT01000002">
    <property type="protein sequence ID" value="OHB13172.1"/>
    <property type="molecule type" value="Genomic_DNA"/>
</dbReference>
<sequence length="221" mass="24769">MFANKIGFAHSTPPSPGNAGVGRGCLRCEITIFINKSSNNDPARPGQEYSTTEVANSVGGGRIKLIKINLKIMTEGFRKMTPEEQATAMNLEDAQSEANILRDITFQDTKGHFDEVPVTKEEYDKAFGDLTKLLNQAEKETIPEKIKLLLQRFHLRSKQIAHALVLIPNLANESLGLPNSSKLIQKEIRAMDIDIDIRESYSQKLKDLKERAKAFEEMPKE</sequence>
<organism evidence="1 2">
    <name type="scientific">Candidatus Zambryskibacteria bacterium RIFCSPLOWO2_12_FULL_39_23</name>
    <dbReference type="NCBI Taxonomy" id="1802776"/>
    <lineage>
        <taxon>Bacteria</taxon>
        <taxon>Candidatus Zambryskiibacteriota</taxon>
    </lineage>
</organism>
<reference evidence="1 2" key="1">
    <citation type="journal article" date="2016" name="Nat. Commun.">
        <title>Thousands of microbial genomes shed light on interconnected biogeochemical processes in an aquifer system.</title>
        <authorList>
            <person name="Anantharaman K."/>
            <person name="Brown C.T."/>
            <person name="Hug L.A."/>
            <person name="Sharon I."/>
            <person name="Castelle C.J."/>
            <person name="Probst A.J."/>
            <person name="Thomas B.C."/>
            <person name="Singh A."/>
            <person name="Wilkins M.J."/>
            <person name="Karaoz U."/>
            <person name="Brodie E.L."/>
            <person name="Williams K.H."/>
            <person name="Hubbard S.S."/>
            <person name="Banfield J.F."/>
        </authorList>
    </citation>
    <scope>NUCLEOTIDE SEQUENCE [LARGE SCALE GENOMIC DNA]</scope>
</reference>
<accession>A0A1G2UV93</accession>
<comment type="caution">
    <text evidence="1">The sequence shown here is derived from an EMBL/GenBank/DDBJ whole genome shotgun (WGS) entry which is preliminary data.</text>
</comment>